<organism evidence="2 3">
    <name type="scientific">Euphydryas editha</name>
    <name type="common">Edith's checkerspot</name>
    <dbReference type="NCBI Taxonomy" id="104508"/>
    <lineage>
        <taxon>Eukaryota</taxon>
        <taxon>Metazoa</taxon>
        <taxon>Ecdysozoa</taxon>
        <taxon>Arthropoda</taxon>
        <taxon>Hexapoda</taxon>
        <taxon>Insecta</taxon>
        <taxon>Pterygota</taxon>
        <taxon>Neoptera</taxon>
        <taxon>Endopterygota</taxon>
        <taxon>Lepidoptera</taxon>
        <taxon>Glossata</taxon>
        <taxon>Ditrysia</taxon>
        <taxon>Papilionoidea</taxon>
        <taxon>Nymphalidae</taxon>
        <taxon>Nymphalinae</taxon>
        <taxon>Euphydryas</taxon>
    </lineage>
</organism>
<gene>
    <name evidence="2" type="ORF">EEDITHA_LOCUS8844</name>
</gene>
<name>A0AAU9U1Q8_EUPED</name>
<evidence type="ECO:0000256" key="1">
    <source>
        <dbReference type="SAM" id="SignalP"/>
    </source>
</evidence>
<feature type="chain" id="PRO_5043471262" evidence="1">
    <location>
        <begin position="16"/>
        <end position="157"/>
    </location>
</feature>
<evidence type="ECO:0000313" key="2">
    <source>
        <dbReference type="EMBL" id="CAH2093148.1"/>
    </source>
</evidence>
<dbReference type="AlphaFoldDB" id="A0AAU9U1Q8"/>
<accession>A0AAU9U1Q8</accession>
<sequence>MTVLVIINAAGAGFAAPSVLVTRPVSRVSLEWLPMDNQTLYRLEEGESRNLELNTSLISQTVVYITVSPCSRHLHWAFYRGPAGTGDTQLTLVEEHGGGEMHTIKFPISKQDRYVLQLSSSKAGTAAVSVRGEATRLVRLRLRVKSKRRLSANWDPR</sequence>
<keyword evidence="3" id="KW-1185">Reference proteome</keyword>
<evidence type="ECO:0000313" key="3">
    <source>
        <dbReference type="Proteomes" id="UP001153954"/>
    </source>
</evidence>
<proteinExistence type="predicted"/>
<dbReference type="EMBL" id="CAKOGL010000012">
    <property type="protein sequence ID" value="CAH2093148.1"/>
    <property type="molecule type" value="Genomic_DNA"/>
</dbReference>
<keyword evidence="1" id="KW-0732">Signal</keyword>
<feature type="signal peptide" evidence="1">
    <location>
        <begin position="1"/>
        <end position="15"/>
    </location>
</feature>
<protein>
    <submittedName>
        <fullName evidence="2">Uncharacterized protein</fullName>
    </submittedName>
</protein>
<reference evidence="2" key="1">
    <citation type="submission" date="2022-03" db="EMBL/GenBank/DDBJ databases">
        <authorList>
            <person name="Tunstrom K."/>
        </authorList>
    </citation>
    <scope>NUCLEOTIDE SEQUENCE</scope>
</reference>
<comment type="caution">
    <text evidence="2">The sequence shown here is derived from an EMBL/GenBank/DDBJ whole genome shotgun (WGS) entry which is preliminary data.</text>
</comment>
<dbReference type="Proteomes" id="UP001153954">
    <property type="component" value="Unassembled WGS sequence"/>
</dbReference>